<dbReference type="PIRSF" id="PIRSF036406">
    <property type="entry name" value="Hept_kin"/>
    <property type="match status" value="1"/>
</dbReference>
<dbReference type="InterPro" id="IPR052203">
    <property type="entry name" value="GHMP_Kinase-Related"/>
</dbReference>
<dbReference type="AlphaFoldDB" id="A0A1R4GD64"/>
<dbReference type="GO" id="GO:0005524">
    <property type="term" value="F:ATP binding"/>
    <property type="evidence" value="ECO:0007669"/>
    <property type="project" value="UniProtKB-KW"/>
</dbReference>
<sequence length="323" mass="34450">MSFVGGGSDLPAFYKTAPGAVLSTTIDKYVYVSINPKFDGGIRLAYSQTEEVASLDQIQHRLFRAALETMGIKGGVEVTTTADIPSRGTGLGSSSSFTVGLLNAVNAYKGLNSSAEWLAATASEIEIERCGAPIGKQDQYAAAYGGLNLITFNPEGSVSVEPLSIRPEILTELFSKLVVFYTGVTRSASDILARQSEQVTDDSKSRAQLGRMVELAYVLRDELCTGRLDSFGEILRENWSLKKGLASGISNGDIDRWHDVAIAAGAEGGKLLGAGSGGFLAFFAPPDLHDAIEKAVGLRRVAFNFEPAGSEILLSLRKNNEQK</sequence>
<accession>A0A1R4GD64</accession>
<dbReference type="InterPro" id="IPR001174">
    <property type="entry name" value="HddA/FKP"/>
</dbReference>
<feature type="domain" description="GHMP kinase C-terminal" evidence="7">
    <location>
        <begin position="220"/>
        <end position="295"/>
    </location>
</feature>
<evidence type="ECO:0000256" key="4">
    <source>
        <dbReference type="ARBA" id="ARBA00022840"/>
    </source>
</evidence>
<dbReference type="Pfam" id="PF00288">
    <property type="entry name" value="GHMP_kinases_N"/>
    <property type="match status" value="1"/>
</dbReference>
<dbReference type="PRINTS" id="PR00960">
    <property type="entry name" value="LMBPPROTEIN"/>
</dbReference>
<dbReference type="PANTHER" id="PTHR32463">
    <property type="entry name" value="L-FUCOSE KINASE"/>
    <property type="match status" value="1"/>
</dbReference>
<reference evidence="8 9" key="1">
    <citation type="submission" date="2017-02" db="EMBL/GenBank/DDBJ databases">
        <authorList>
            <person name="Peterson S.W."/>
        </authorList>
    </citation>
    <scope>NUCLEOTIDE SEQUENCE [LARGE SCALE GENOMIC DNA]</scope>
    <source>
        <strain evidence="8 9">3F5N</strain>
    </source>
</reference>
<dbReference type="GO" id="GO:0050201">
    <property type="term" value="F:fucokinase activity"/>
    <property type="evidence" value="ECO:0007669"/>
    <property type="project" value="TreeGrafter"/>
</dbReference>
<dbReference type="Gene3D" id="3.30.230.120">
    <property type="match status" value="1"/>
</dbReference>
<evidence type="ECO:0000259" key="6">
    <source>
        <dbReference type="Pfam" id="PF00288"/>
    </source>
</evidence>
<dbReference type="InterPro" id="IPR020568">
    <property type="entry name" value="Ribosomal_Su5_D2-typ_SF"/>
</dbReference>
<organism evidence="8 9">
    <name type="scientific">Brevundimonas diminuta 3F5N</name>
    <dbReference type="NCBI Taxonomy" id="1255603"/>
    <lineage>
        <taxon>Bacteria</taxon>
        <taxon>Pseudomonadati</taxon>
        <taxon>Pseudomonadota</taxon>
        <taxon>Alphaproteobacteria</taxon>
        <taxon>Caulobacterales</taxon>
        <taxon>Caulobacteraceae</taxon>
        <taxon>Brevundimonas</taxon>
    </lineage>
</organism>
<evidence type="ECO:0000313" key="9">
    <source>
        <dbReference type="Proteomes" id="UP000195766"/>
    </source>
</evidence>
<evidence type="ECO:0000313" key="8">
    <source>
        <dbReference type="EMBL" id="SJM65912.1"/>
    </source>
</evidence>
<keyword evidence="3 8" id="KW-0418">Kinase</keyword>
<keyword evidence="4" id="KW-0067">ATP-binding</keyword>
<dbReference type="GO" id="GO:0042352">
    <property type="term" value="P:GDP-L-fucose salvage"/>
    <property type="evidence" value="ECO:0007669"/>
    <property type="project" value="TreeGrafter"/>
</dbReference>
<dbReference type="SUPFAM" id="SSF55060">
    <property type="entry name" value="GHMP Kinase, C-terminal domain"/>
    <property type="match status" value="1"/>
</dbReference>
<keyword evidence="1" id="KW-0808">Transferase</keyword>
<protein>
    <submittedName>
        <fullName evidence="8">D,D-heptose 7-phosphate kinase</fullName>
    </submittedName>
</protein>
<evidence type="ECO:0000256" key="5">
    <source>
        <dbReference type="ARBA" id="ARBA00038121"/>
    </source>
</evidence>
<dbReference type="InterPro" id="IPR006204">
    <property type="entry name" value="GHMP_kinase_N_dom"/>
</dbReference>
<evidence type="ECO:0000259" key="7">
    <source>
        <dbReference type="Pfam" id="PF08544"/>
    </source>
</evidence>
<dbReference type="EMBL" id="FUIE01000060">
    <property type="protein sequence ID" value="SJM65912.1"/>
    <property type="molecule type" value="Genomic_DNA"/>
</dbReference>
<dbReference type="SUPFAM" id="SSF54211">
    <property type="entry name" value="Ribosomal protein S5 domain 2-like"/>
    <property type="match status" value="1"/>
</dbReference>
<dbReference type="InterPro" id="IPR014606">
    <property type="entry name" value="Heptose_7-P_kinase"/>
</dbReference>
<dbReference type="InterPro" id="IPR013750">
    <property type="entry name" value="GHMP_kinase_C_dom"/>
</dbReference>
<dbReference type="PANTHER" id="PTHR32463:SF0">
    <property type="entry name" value="L-FUCOSE KINASE"/>
    <property type="match status" value="1"/>
</dbReference>
<dbReference type="Pfam" id="PF08544">
    <property type="entry name" value="GHMP_kinases_C"/>
    <property type="match status" value="1"/>
</dbReference>
<keyword evidence="2" id="KW-0547">Nucleotide-binding</keyword>
<dbReference type="RefSeq" id="WP_218779211.1">
    <property type="nucleotide sequence ID" value="NZ_FUIE01000060.1"/>
</dbReference>
<feature type="domain" description="GHMP kinase N-terminal" evidence="6">
    <location>
        <begin position="64"/>
        <end position="146"/>
    </location>
</feature>
<comment type="similarity">
    <text evidence="5">Belongs to the GHMP kinase family.</text>
</comment>
<evidence type="ECO:0000256" key="3">
    <source>
        <dbReference type="ARBA" id="ARBA00022777"/>
    </source>
</evidence>
<dbReference type="Proteomes" id="UP000195766">
    <property type="component" value="Unassembled WGS sequence"/>
</dbReference>
<gene>
    <name evidence="8" type="ORF">FM111_11590</name>
</gene>
<evidence type="ECO:0000256" key="2">
    <source>
        <dbReference type="ARBA" id="ARBA00022741"/>
    </source>
</evidence>
<dbReference type="InterPro" id="IPR036554">
    <property type="entry name" value="GHMP_kinase_C_sf"/>
</dbReference>
<evidence type="ECO:0000256" key="1">
    <source>
        <dbReference type="ARBA" id="ARBA00022679"/>
    </source>
</evidence>
<name>A0A1R4GD64_BREDI</name>
<proteinExistence type="inferred from homology"/>